<name>A0ACC1J7P2_9FUNG</name>
<comment type="caution">
    <text evidence="1">The sequence shown here is derived from an EMBL/GenBank/DDBJ whole genome shotgun (WGS) entry which is preliminary data.</text>
</comment>
<evidence type="ECO:0000313" key="2">
    <source>
        <dbReference type="Proteomes" id="UP001150603"/>
    </source>
</evidence>
<accession>A0ACC1J7P2</accession>
<proteinExistence type="predicted"/>
<gene>
    <name evidence="1" type="ORF">FBU59_003676</name>
</gene>
<protein>
    <submittedName>
        <fullName evidence="1">Uncharacterized protein</fullName>
    </submittedName>
</protein>
<sequence length="109" mass="11823">MGSSESTKQSKGVFQDVIDSIFEPGVNHGVLVVMNCAFAGLFLILLYLLVATGFNLHVCALTLIAILLFGSIQWFIRELANSKVLTKNSSAKKSPANSRPSSSHKKKKL</sequence>
<dbReference type="EMBL" id="JANBPW010002415">
    <property type="protein sequence ID" value="KAJ1940879.1"/>
    <property type="molecule type" value="Genomic_DNA"/>
</dbReference>
<reference evidence="1" key="1">
    <citation type="submission" date="2022-07" db="EMBL/GenBank/DDBJ databases">
        <title>Phylogenomic reconstructions and comparative analyses of Kickxellomycotina fungi.</title>
        <authorList>
            <person name="Reynolds N.K."/>
            <person name="Stajich J.E."/>
            <person name="Barry K."/>
            <person name="Grigoriev I.V."/>
            <person name="Crous P."/>
            <person name="Smith M.E."/>
        </authorList>
    </citation>
    <scope>NUCLEOTIDE SEQUENCE</scope>
    <source>
        <strain evidence="1">NRRL 5244</strain>
    </source>
</reference>
<evidence type="ECO:0000313" key="1">
    <source>
        <dbReference type="EMBL" id="KAJ1940879.1"/>
    </source>
</evidence>
<organism evidence="1 2">
    <name type="scientific">Linderina macrospora</name>
    <dbReference type="NCBI Taxonomy" id="4868"/>
    <lineage>
        <taxon>Eukaryota</taxon>
        <taxon>Fungi</taxon>
        <taxon>Fungi incertae sedis</taxon>
        <taxon>Zoopagomycota</taxon>
        <taxon>Kickxellomycotina</taxon>
        <taxon>Kickxellomycetes</taxon>
        <taxon>Kickxellales</taxon>
        <taxon>Kickxellaceae</taxon>
        <taxon>Linderina</taxon>
    </lineage>
</organism>
<keyword evidence="2" id="KW-1185">Reference proteome</keyword>
<dbReference type="Proteomes" id="UP001150603">
    <property type="component" value="Unassembled WGS sequence"/>
</dbReference>